<dbReference type="PANTHER" id="PTHR24148:SF64">
    <property type="entry name" value="HETEROKARYON INCOMPATIBILITY DOMAIN-CONTAINING PROTEIN"/>
    <property type="match status" value="1"/>
</dbReference>
<accession>A0A8K0W367</accession>
<feature type="domain" description="Heterokaryon incompatibility" evidence="1">
    <location>
        <begin position="106"/>
        <end position="246"/>
    </location>
</feature>
<evidence type="ECO:0000313" key="3">
    <source>
        <dbReference type="Proteomes" id="UP000813461"/>
    </source>
</evidence>
<dbReference type="OrthoDB" id="2157530at2759"/>
<gene>
    <name evidence="2" type="ORF">FB567DRAFT_509929</name>
</gene>
<dbReference type="Proteomes" id="UP000813461">
    <property type="component" value="Unassembled WGS sequence"/>
</dbReference>
<comment type="caution">
    <text evidence="2">The sequence shown here is derived from an EMBL/GenBank/DDBJ whole genome shotgun (WGS) entry which is preliminary data.</text>
</comment>
<organism evidence="2 3">
    <name type="scientific">Paraphoma chrysanthemicola</name>
    <dbReference type="NCBI Taxonomy" id="798071"/>
    <lineage>
        <taxon>Eukaryota</taxon>
        <taxon>Fungi</taxon>
        <taxon>Dikarya</taxon>
        <taxon>Ascomycota</taxon>
        <taxon>Pezizomycotina</taxon>
        <taxon>Dothideomycetes</taxon>
        <taxon>Pleosporomycetidae</taxon>
        <taxon>Pleosporales</taxon>
        <taxon>Pleosporineae</taxon>
        <taxon>Phaeosphaeriaceae</taxon>
        <taxon>Paraphoma</taxon>
    </lineage>
</organism>
<proteinExistence type="predicted"/>
<evidence type="ECO:0000259" key="1">
    <source>
        <dbReference type="Pfam" id="PF06985"/>
    </source>
</evidence>
<sequence>MSQLQAAGQTWHSQCSQVHSRIEWQPRHPLFLILGHVNRRTFQLVAMSPSLPQYQYAPIIADKQMRILRLEPAVSFDEPLIGSLVIRSMFAENTAENTSEIPISKYHCVSYCWGTSPKDRVMECDGRGLALTTNVDDMLRHLRKPHHPRALWIDALCIDQANDLEKAEQVAKMGIIYKWADKTHVWLGTATNHDLIPKVFAVLKKWAISVPFSPNPHVHAATEAIIPSLSAFLMRPWFTRRWILQEVLLPRAVTIHCGHHSLPWLWLRDGIARLHHTYVEDQNSALHMAQMPVEVLHSLESVTSIASNGKELSTASKENGLSIIALLSIYHASQCKDERDRVFALYGLLSFGTEIGIEELGICPVNYSEHFTSTYMSLAATVVRKRIGLVILNHTLAFGSLAAQDTSWSSWVPAWNMSKRSRVPPKLGGVTHPVSLLDAHDLSLTLPGLSRLPILRVNGELHPITETPDVHQGGGVLEYFKKFLDRQYLENKGDYKIYRKIVNYLLIEIISVSSGFYDRPEFNAESVFTAGFESIRTHDRIDFNADFGLTSPFTLKSGTSSDSKSMDTNSKILIYGALRVIFDSTLSPQSESDFLFSSKALHEEIDRLCEGNTVFFHEYGGRSIPGISFDRVQPGDGVFRLLNSWNLKSGSFALVFRPLITGSGTEQLTTQYHRLVGCCLDVNA</sequence>
<dbReference type="EMBL" id="JAGMVJ010000001">
    <property type="protein sequence ID" value="KAH7094296.1"/>
    <property type="molecule type" value="Genomic_DNA"/>
</dbReference>
<evidence type="ECO:0000313" key="2">
    <source>
        <dbReference type="EMBL" id="KAH7094296.1"/>
    </source>
</evidence>
<dbReference type="InterPro" id="IPR052895">
    <property type="entry name" value="HetReg/Transcr_Mod"/>
</dbReference>
<dbReference type="AlphaFoldDB" id="A0A8K0W367"/>
<reference evidence="2" key="1">
    <citation type="journal article" date="2021" name="Nat. Commun.">
        <title>Genetic determinants of endophytism in the Arabidopsis root mycobiome.</title>
        <authorList>
            <person name="Mesny F."/>
            <person name="Miyauchi S."/>
            <person name="Thiergart T."/>
            <person name="Pickel B."/>
            <person name="Atanasova L."/>
            <person name="Karlsson M."/>
            <person name="Huettel B."/>
            <person name="Barry K.W."/>
            <person name="Haridas S."/>
            <person name="Chen C."/>
            <person name="Bauer D."/>
            <person name="Andreopoulos W."/>
            <person name="Pangilinan J."/>
            <person name="LaButti K."/>
            <person name="Riley R."/>
            <person name="Lipzen A."/>
            <person name="Clum A."/>
            <person name="Drula E."/>
            <person name="Henrissat B."/>
            <person name="Kohler A."/>
            <person name="Grigoriev I.V."/>
            <person name="Martin F.M."/>
            <person name="Hacquard S."/>
        </authorList>
    </citation>
    <scope>NUCLEOTIDE SEQUENCE</scope>
    <source>
        <strain evidence="2">MPI-SDFR-AT-0120</strain>
    </source>
</reference>
<dbReference type="Pfam" id="PF06985">
    <property type="entry name" value="HET"/>
    <property type="match status" value="1"/>
</dbReference>
<keyword evidence="3" id="KW-1185">Reference proteome</keyword>
<name>A0A8K0W367_9PLEO</name>
<dbReference type="InterPro" id="IPR010730">
    <property type="entry name" value="HET"/>
</dbReference>
<protein>
    <submittedName>
        <fullName evidence="2">Heterokaryon incompatibility protein-domain-containing protein</fullName>
    </submittedName>
</protein>
<dbReference type="PANTHER" id="PTHR24148">
    <property type="entry name" value="ANKYRIN REPEAT DOMAIN-CONTAINING PROTEIN 39 HOMOLOG-RELATED"/>
    <property type="match status" value="1"/>
</dbReference>